<evidence type="ECO:0000313" key="2">
    <source>
        <dbReference type="EMBL" id="SFR67491.1"/>
    </source>
</evidence>
<dbReference type="STRING" id="440514.SAMN04488010_1896"/>
<dbReference type="GO" id="GO:0016747">
    <property type="term" value="F:acyltransferase activity, transferring groups other than amino-acyl groups"/>
    <property type="evidence" value="ECO:0007669"/>
    <property type="project" value="InterPro"/>
</dbReference>
<feature type="domain" description="N-acetyltransferase" evidence="1">
    <location>
        <begin position="5"/>
        <end position="169"/>
    </location>
</feature>
<proteinExistence type="predicted"/>
<dbReference type="Gene3D" id="3.40.630.30">
    <property type="match status" value="1"/>
</dbReference>
<dbReference type="InterPro" id="IPR016181">
    <property type="entry name" value="Acyl_CoA_acyltransferase"/>
</dbReference>
<dbReference type="SUPFAM" id="SSF55729">
    <property type="entry name" value="Acyl-CoA N-acyltransferases (Nat)"/>
    <property type="match status" value="1"/>
</dbReference>
<dbReference type="EMBL" id="FOYX01000001">
    <property type="protein sequence ID" value="SFR67491.1"/>
    <property type="molecule type" value="Genomic_DNA"/>
</dbReference>
<gene>
    <name evidence="2" type="ORF">SAMN04488010_1896</name>
</gene>
<dbReference type="CDD" id="cd04301">
    <property type="entry name" value="NAT_SF"/>
    <property type="match status" value="1"/>
</dbReference>
<protein>
    <submittedName>
        <fullName evidence="2">Acetyltransferase (GNAT) family protein</fullName>
    </submittedName>
</protein>
<dbReference type="InterPro" id="IPR000182">
    <property type="entry name" value="GNAT_dom"/>
</dbReference>
<dbReference type="AlphaFoldDB" id="A0A1I6ILE5"/>
<reference evidence="3" key="1">
    <citation type="submission" date="2016-10" db="EMBL/GenBank/DDBJ databases">
        <authorList>
            <person name="Varghese N."/>
            <person name="Submissions S."/>
        </authorList>
    </citation>
    <scope>NUCLEOTIDE SEQUENCE [LARGE SCALE GENOMIC DNA]</scope>
    <source>
        <strain evidence="3">DSM 19891</strain>
    </source>
</reference>
<accession>A0A1I6ILE5</accession>
<evidence type="ECO:0000313" key="3">
    <source>
        <dbReference type="Proteomes" id="UP000199462"/>
    </source>
</evidence>
<dbReference type="Pfam" id="PF00583">
    <property type="entry name" value="Acetyltransf_1"/>
    <property type="match status" value="1"/>
</dbReference>
<keyword evidence="2" id="KW-0808">Transferase</keyword>
<sequence length="175" mass="20495">MDDTIKFEVLQPSHYQTYIEIGTKAYNQHYRHLWPNGVTDTYIESSFTHQVLLNEEQDENTVLYLIKVNIEYIGILKITLHKELQTYNKLDALYLDKIYILKEFSGKGIGTKSLHFVENIAKKHLKKTIFLESMQKGPALQFYINNNFSIVGTTKVPFSNVIEEEKPMYLLKKDI</sequence>
<dbReference type="RefSeq" id="WP_143099057.1">
    <property type="nucleotide sequence ID" value="NZ_CAXBNS010000008.1"/>
</dbReference>
<evidence type="ECO:0000259" key="1">
    <source>
        <dbReference type="PROSITE" id="PS51186"/>
    </source>
</evidence>
<dbReference type="Proteomes" id="UP000199462">
    <property type="component" value="Unassembled WGS sequence"/>
</dbReference>
<keyword evidence="3" id="KW-1185">Reference proteome</keyword>
<organism evidence="2 3">
    <name type="scientific">Maribacter stanieri</name>
    <dbReference type="NCBI Taxonomy" id="440514"/>
    <lineage>
        <taxon>Bacteria</taxon>
        <taxon>Pseudomonadati</taxon>
        <taxon>Bacteroidota</taxon>
        <taxon>Flavobacteriia</taxon>
        <taxon>Flavobacteriales</taxon>
        <taxon>Flavobacteriaceae</taxon>
        <taxon>Maribacter</taxon>
    </lineage>
</organism>
<name>A0A1I6ILE5_9FLAO</name>
<dbReference type="PROSITE" id="PS51186">
    <property type="entry name" value="GNAT"/>
    <property type="match status" value="1"/>
</dbReference>